<keyword evidence="2" id="KW-0677">Repeat</keyword>
<reference evidence="9" key="1">
    <citation type="submission" date="2012-12" db="EMBL/GenBank/DDBJ databases">
        <authorList>
            <person name="Hellsten U."/>
            <person name="Grimwood J."/>
            <person name="Chapman J.A."/>
            <person name="Shapiro H."/>
            <person name="Aerts A."/>
            <person name="Otillar R.P."/>
            <person name="Terry A.Y."/>
            <person name="Boore J.L."/>
            <person name="Simakov O."/>
            <person name="Marletaz F."/>
            <person name="Cho S.-J."/>
            <person name="Edsinger-Gonzales E."/>
            <person name="Havlak P."/>
            <person name="Kuo D.-H."/>
            <person name="Larsson T."/>
            <person name="Lv J."/>
            <person name="Arendt D."/>
            <person name="Savage R."/>
            <person name="Osoegawa K."/>
            <person name="de Jong P."/>
            <person name="Lindberg D.R."/>
            <person name="Seaver E.C."/>
            <person name="Weisblat D.A."/>
            <person name="Putnam N.H."/>
            <person name="Grigoriev I.V."/>
            <person name="Rokhsar D.S."/>
        </authorList>
    </citation>
    <scope>NUCLEOTIDE SEQUENCE</scope>
    <source>
        <strain evidence="9">I ESC-2004</strain>
    </source>
</reference>
<proteinExistence type="predicted"/>
<dbReference type="Gene3D" id="1.20.80.10">
    <property type="match status" value="1"/>
</dbReference>
<reference evidence="7 9" key="2">
    <citation type="journal article" date="2013" name="Nature">
        <title>Insights into bilaterian evolution from three spiralian genomes.</title>
        <authorList>
            <person name="Simakov O."/>
            <person name="Marletaz F."/>
            <person name="Cho S.J."/>
            <person name="Edsinger-Gonzales E."/>
            <person name="Havlak P."/>
            <person name="Hellsten U."/>
            <person name="Kuo D.H."/>
            <person name="Larsson T."/>
            <person name="Lv J."/>
            <person name="Arendt D."/>
            <person name="Savage R."/>
            <person name="Osoegawa K."/>
            <person name="de Jong P."/>
            <person name="Grimwood J."/>
            <person name="Chapman J.A."/>
            <person name="Shapiro H."/>
            <person name="Aerts A."/>
            <person name="Otillar R.P."/>
            <person name="Terry A.Y."/>
            <person name="Boore J.L."/>
            <person name="Grigoriev I.V."/>
            <person name="Lindberg D.R."/>
            <person name="Seaver E.C."/>
            <person name="Weisblat D.A."/>
            <person name="Putnam N.H."/>
            <person name="Rokhsar D.S."/>
        </authorList>
    </citation>
    <scope>NUCLEOTIDE SEQUENCE</scope>
    <source>
        <strain evidence="7 9">I ESC-2004</strain>
    </source>
</reference>
<feature type="domain" description="ACB" evidence="6">
    <location>
        <begin position="10"/>
        <end position="95"/>
    </location>
</feature>
<dbReference type="InterPro" id="IPR000582">
    <property type="entry name" value="Acyl-CoA-binding_protein"/>
</dbReference>
<feature type="repeat" description="ANK" evidence="5">
    <location>
        <begin position="206"/>
        <end position="238"/>
    </location>
</feature>
<sequence length="260" mass="29496">MATDDEGPEFRERFQKACAFVKIVSADLDSEQLLYFYARYKQANDGPCSTPKPGFFDFKGKQKWEEWNKVKEMTAMDAMTEYMDALTFIAPDWELSVSDHKSSVQLFQFWSQVDSGKVKLCMGQAVSTMRSGDNGKLKDEQKTLFDWCVEGHVAKVEECISRDRKCLTQKDDNGMTLCHWTCDRGHLDMLRLLLRNNVDVNSRDADGQTPLHYAASCEHEEVIELLLSHSADINIRDEDGILPSEATENPSIASLLSSVT</sequence>
<accession>R7THW6</accession>
<dbReference type="OrthoDB" id="4567at2759"/>
<keyword evidence="9" id="KW-1185">Reference proteome</keyword>
<dbReference type="SMART" id="SM00248">
    <property type="entry name" value="ANK"/>
    <property type="match status" value="2"/>
</dbReference>
<dbReference type="AlphaFoldDB" id="R7THW6"/>
<dbReference type="Proteomes" id="UP000014760">
    <property type="component" value="Unassembled WGS sequence"/>
</dbReference>
<dbReference type="InterPro" id="IPR014352">
    <property type="entry name" value="FERM/acyl-CoA-bd_prot_sf"/>
</dbReference>
<evidence type="ECO:0000259" key="6">
    <source>
        <dbReference type="PROSITE" id="PS51228"/>
    </source>
</evidence>
<evidence type="ECO:0000313" key="8">
    <source>
        <dbReference type="EnsemblMetazoa" id="CapteP183192"/>
    </source>
</evidence>
<dbReference type="Pfam" id="PF00887">
    <property type="entry name" value="ACBP"/>
    <property type="match status" value="1"/>
</dbReference>
<dbReference type="HOGENOM" id="CLU_050309_1_0_1"/>
<evidence type="ECO:0000313" key="9">
    <source>
        <dbReference type="Proteomes" id="UP000014760"/>
    </source>
</evidence>
<evidence type="ECO:0000256" key="2">
    <source>
        <dbReference type="ARBA" id="ARBA00022737"/>
    </source>
</evidence>
<dbReference type="EMBL" id="KB309758">
    <property type="protein sequence ID" value="ELT93408.1"/>
    <property type="molecule type" value="Genomic_DNA"/>
</dbReference>
<dbReference type="InterPro" id="IPR035984">
    <property type="entry name" value="Acyl-CoA-binding_sf"/>
</dbReference>
<dbReference type="Gene3D" id="1.25.40.20">
    <property type="entry name" value="Ankyrin repeat-containing domain"/>
    <property type="match status" value="1"/>
</dbReference>
<evidence type="ECO:0000256" key="3">
    <source>
        <dbReference type="ARBA" id="ARBA00023043"/>
    </source>
</evidence>
<dbReference type="EnsemblMetazoa" id="CapteT183192">
    <property type="protein sequence ID" value="CapteP183192"/>
    <property type="gene ID" value="CapteG183192"/>
</dbReference>
<dbReference type="EMBL" id="AMQN01012797">
    <property type="status" value="NOT_ANNOTATED_CDS"/>
    <property type="molecule type" value="Genomic_DNA"/>
</dbReference>
<protein>
    <recommendedName>
        <fullName evidence="1">Acyl-CoA-binding domain-containing protein 6</fullName>
    </recommendedName>
</protein>
<organism evidence="7">
    <name type="scientific">Capitella teleta</name>
    <name type="common">Polychaete worm</name>
    <dbReference type="NCBI Taxonomy" id="283909"/>
    <lineage>
        <taxon>Eukaryota</taxon>
        <taxon>Metazoa</taxon>
        <taxon>Spiralia</taxon>
        <taxon>Lophotrochozoa</taxon>
        <taxon>Annelida</taxon>
        <taxon>Polychaeta</taxon>
        <taxon>Sedentaria</taxon>
        <taxon>Scolecida</taxon>
        <taxon>Capitellidae</taxon>
        <taxon>Capitella</taxon>
    </lineage>
</organism>
<dbReference type="InterPro" id="IPR036770">
    <property type="entry name" value="Ankyrin_rpt-contain_sf"/>
</dbReference>
<dbReference type="FunCoup" id="R7THW6">
    <property type="interactions" value="1093"/>
</dbReference>
<feature type="repeat" description="ANK" evidence="5">
    <location>
        <begin position="173"/>
        <end position="205"/>
    </location>
</feature>
<dbReference type="SUPFAM" id="SSF47027">
    <property type="entry name" value="Acyl-CoA binding protein"/>
    <property type="match status" value="1"/>
</dbReference>
<evidence type="ECO:0000256" key="5">
    <source>
        <dbReference type="PROSITE-ProRule" id="PRU00023"/>
    </source>
</evidence>
<dbReference type="PANTHER" id="PTHR24119:SF0">
    <property type="entry name" value="ACYL-COA-BINDING DOMAIN-CONTAINING PROTEIN 6"/>
    <property type="match status" value="1"/>
</dbReference>
<dbReference type="OMA" id="ARSKWQA"/>
<dbReference type="PRINTS" id="PR00689">
    <property type="entry name" value="ACOABINDINGP"/>
</dbReference>
<keyword evidence="3 5" id="KW-0040">ANK repeat</keyword>
<dbReference type="PROSITE" id="PS51228">
    <property type="entry name" value="ACB_2"/>
    <property type="match status" value="1"/>
</dbReference>
<dbReference type="InterPro" id="IPR002110">
    <property type="entry name" value="Ankyrin_rpt"/>
</dbReference>
<evidence type="ECO:0000256" key="4">
    <source>
        <dbReference type="ARBA" id="ARBA00023121"/>
    </source>
</evidence>
<dbReference type="STRING" id="283909.R7THW6"/>
<keyword evidence="4" id="KW-0446">Lipid-binding</keyword>
<dbReference type="GO" id="GO:0000062">
    <property type="term" value="F:fatty-acyl-CoA binding"/>
    <property type="evidence" value="ECO:0007669"/>
    <property type="project" value="InterPro"/>
</dbReference>
<dbReference type="Pfam" id="PF12796">
    <property type="entry name" value="Ank_2"/>
    <property type="match status" value="1"/>
</dbReference>
<dbReference type="PANTHER" id="PTHR24119">
    <property type="entry name" value="ACYL-COA-BINDING DOMAIN-CONTAINING PROTEIN 6"/>
    <property type="match status" value="1"/>
</dbReference>
<gene>
    <name evidence="7" type="ORF">CAPTEDRAFT_183192</name>
</gene>
<reference evidence="8" key="3">
    <citation type="submission" date="2015-06" db="UniProtKB">
        <authorList>
            <consortium name="EnsemblMetazoa"/>
        </authorList>
    </citation>
    <scope>IDENTIFICATION</scope>
</reference>
<name>R7THW6_CAPTE</name>
<evidence type="ECO:0000313" key="7">
    <source>
        <dbReference type="EMBL" id="ELT93408.1"/>
    </source>
</evidence>
<evidence type="ECO:0000256" key="1">
    <source>
        <dbReference type="ARBA" id="ARBA00018419"/>
    </source>
</evidence>
<dbReference type="SUPFAM" id="SSF48403">
    <property type="entry name" value="Ankyrin repeat"/>
    <property type="match status" value="1"/>
</dbReference>
<dbReference type="PROSITE" id="PS50297">
    <property type="entry name" value="ANK_REP_REGION"/>
    <property type="match status" value="2"/>
</dbReference>
<dbReference type="PROSITE" id="PS50088">
    <property type="entry name" value="ANK_REPEAT"/>
    <property type="match status" value="2"/>
</dbReference>